<comment type="caution">
    <text evidence="1">The sequence shown here is derived from an EMBL/GenBank/DDBJ whole genome shotgun (WGS) entry which is preliminary data.</text>
</comment>
<gene>
    <name evidence="1" type="ORF">LARSCL_LOCUS1551</name>
</gene>
<sequence length="54" mass="6607">MNYIEKSAWRKTTKMIFIVPCAVVSRRKLIHKKKYSKTPDMLCILWVCRNRHRQ</sequence>
<protein>
    <submittedName>
        <fullName evidence="1">Uncharacterized protein</fullName>
    </submittedName>
</protein>
<accession>A0AAV1YZY4</accession>
<proteinExistence type="predicted"/>
<keyword evidence="2" id="KW-1185">Reference proteome</keyword>
<evidence type="ECO:0000313" key="2">
    <source>
        <dbReference type="Proteomes" id="UP001497382"/>
    </source>
</evidence>
<dbReference type="AlphaFoldDB" id="A0AAV1YZY4"/>
<evidence type="ECO:0000313" key="1">
    <source>
        <dbReference type="EMBL" id="CAL1263552.1"/>
    </source>
</evidence>
<name>A0AAV1YZY4_9ARAC</name>
<dbReference type="Proteomes" id="UP001497382">
    <property type="component" value="Unassembled WGS sequence"/>
</dbReference>
<dbReference type="EMBL" id="CAXIEN010000009">
    <property type="protein sequence ID" value="CAL1263552.1"/>
    <property type="molecule type" value="Genomic_DNA"/>
</dbReference>
<reference evidence="1 2" key="1">
    <citation type="submission" date="2024-04" db="EMBL/GenBank/DDBJ databases">
        <authorList>
            <person name="Rising A."/>
            <person name="Reimegard J."/>
            <person name="Sonavane S."/>
            <person name="Akerstrom W."/>
            <person name="Nylinder S."/>
            <person name="Hedman E."/>
            <person name="Kallberg Y."/>
        </authorList>
    </citation>
    <scope>NUCLEOTIDE SEQUENCE [LARGE SCALE GENOMIC DNA]</scope>
</reference>
<organism evidence="1 2">
    <name type="scientific">Larinioides sclopetarius</name>
    <dbReference type="NCBI Taxonomy" id="280406"/>
    <lineage>
        <taxon>Eukaryota</taxon>
        <taxon>Metazoa</taxon>
        <taxon>Ecdysozoa</taxon>
        <taxon>Arthropoda</taxon>
        <taxon>Chelicerata</taxon>
        <taxon>Arachnida</taxon>
        <taxon>Araneae</taxon>
        <taxon>Araneomorphae</taxon>
        <taxon>Entelegynae</taxon>
        <taxon>Araneoidea</taxon>
        <taxon>Araneidae</taxon>
        <taxon>Larinioides</taxon>
    </lineage>
</organism>